<sequence>MFTVICLLFTEAVEMAGIEPASRNLFQNLSTDVVQLVFQLKSLN</sequence>
<name>A0A0G1PUJ3_9BACT</name>
<comment type="caution">
    <text evidence="1">The sequence shown here is derived from an EMBL/GenBank/DDBJ whole genome shotgun (WGS) entry which is preliminary data.</text>
</comment>
<evidence type="ECO:0000313" key="2">
    <source>
        <dbReference type="Proteomes" id="UP000034856"/>
    </source>
</evidence>
<dbReference type="EMBL" id="LCMM01000053">
    <property type="protein sequence ID" value="KKU36222.1"/>
    <property type="molecule type" value="Genomic_DNA"/>
</dbReference>
<organism evidence="1 2">
    <name type="scientific">Candidatus Azambacteria bacterium GW2011_GWF2_46_32</name>
    <dbReference type="NCBI Taxonomy" id="1618628"/>
    <lineage>
        <taxon>Bacteria</taxon>
        <taxon>Candidatus Azamiibacteriota</taxon>
    </lineage>
</organism>
<gene>
    <name evidence="1" type="ORF">UX51_C0053G0005</name>
</gene>
<accession>A0A0G1PUJ3</accession>
<dbReference type="Proteomes" id="UP000034856">
    <property type="component" value="Unassembled WGS sequence"/>
</dbReference>
<proteinExistence type="predicted"/>
<evidence type="ECO:0000313" key="1">
    <source>
        <dbReference type="EMBL" id="KKU36222.1"/>
    </source>
</evidence>
<dbReference type="AlphaFoldDB" id="A0A0G1PUJ3"/>
<protein>
    <submittedName>
        <fullName evidence="1">Uncharacterized protein</fullName>
    </submittedName>
</protein>
<reference evidence="1 2" key="1">
    <citation type="journal article" date="2015" name="Nature">
        <title>rRNA introns, odd ribosomes, and small enigmatic genomes across a large radiation of phyla.</title>
        <authorList>
            <person name="Brown C.T."/>
            <person name="Hug L.A."/>
            <person name="Thomas B.C."/>
            <person name="Sharon I."/>
            <person name="Castelle C.J."/>
            <person name="Singh A."/>
            <person name="Wilkins M.J."/>
            <person name="Williams K.H."/>
            <person name="Banfield J.F."/>
        </authorList>
    </citation>
    <scope>NUCLEOTIDE SEQUENCE [LARGE SCALE GENOMIC DNA]</scope>
</reference>